<sequence>MPAPLPPLPTMIVGSLPQPDWLIDRDRLGHQFPPRVRARELWRIPEQFLAEAQDDATLAAIRSQEEAGLDIVTDGEIRRESYSNHFATALDGLDLEHPGTVRNRSGLDIPVPRVTGDIRRPAPVQVDDVAFLRAHSDRAVKITVPGPFTMAQQAQNDHYPDDRGLALAYADVVRAEIADLFAAGADIVQVDEPWLQARPEVARRYGAEALTRALEGAAGPVHVHLCFGYAAMVAERPEGYSFLPELADTPADAVSVETAQSHLDPATLRPLRGKGIALGVLDLSTPEVETPGTIADRVRRALDDVDVDRLMLSSDCGLKYLPRASAAGKMRALAEAAALLRAELGLPARG</sequence>
<evidence type="ECO:0000259" key="4">
    <source>
        <dbReference type="Pfam" id="PF01717"/>
    </source>
</evidence>
<dbReference type="Gene3D" id="3.20.20.210">
    <property type="match status" value="1"/>
</dbReference>
<comment type="caution">
    <text evidence="5">The sequence shown here is derived from an EMBL/GenBank/DDBJ whole genome shotgun (WGS) entry which is preliminary data.</text>
</comment>
<name>A0ABP6P5X7_9ACTN</name>
<evidence type="ECO:0000256" key="3">
    <source>
        <dbReference type="ARBA" id="ARBA00022833"/>
    </source>
</evidence>
<protein>
    <submittedName>
        <fullName evidence="5">Methionine synthase</fullName>
    </submittedName>
</protein>
<accession>A0ABP6P5X7</accession>
<feature type="domain" description="Cobalamin-independent methionine synthase MetE C-terminal/archaeal" evidence="4">
    <location>
        <begin position="53"/>
        <end position="338"/>
    </location>
</feature>
<evidence type="ECO:0000256" key="2">
    <source>
        <dbReference type="ARBA" id="ARBA00022723"/>
    </source>
</evidence>
<organism evidence="5 6">
    <name type="scientific">Blastococcus jejuensis</name>
    <dbReference type="NCBI Taxonomy" id="351224"/>
    <lineage>
        <taxon>Bacteria</taxon>
        <taxon>Bacillati</taxon>
        <taxon>Actinomycetota</taxon>
        <taxon>Actinomycetes</taxon>
        <taxon>Geodermatophilales</taxon>
        <taxon>Geodermatophilaceae</taxon>
        <taxon>Blastococcus</taxon>
    </lineage>
</organism>
<dbReference type="SUPFAM" id="SSF51726">
    <property type="entry name" value="UROD/MetE-like"/>
    <property type="match status" value="1"/>
</dbReference>
<dbReference type="InterPro" id="IPR038071">
    <property type="entry name" value="UROD/MetE-like_sf"/>
</dbReference>
<dbReference type="Proteomes" id="UP001499924">
    <property type="component" value="Unassembled WGS sequence"/>
</dbReference>
<dbReference type="InterPro" id="IPR002629">
    <property type="entry name" value="Met_Synth_C/arc"/>
</dbReference>
<dbReference type="EMBL" id="BAAAVV010000004">
    <property type="protein sequence ID" value="GAA3168367.1"/>
    <property type="molecule type" value="Genomic_DNA"/>
</dbReference>
<dbReference type="Pfam" id="PF01717">
    <property type="entry name" value="Meth_synt_2"/>
    <property type="match status" value="1"/>
</dbReference>
<gene>
    <name evidence="5" type="ORF">GCM10010531_21510</name>
</gene>
<evidence type="ECO:0000313" key="5">
    <source>
        <dbReference type="EMBL" id="GAA3168367.1"/>
    </source>
</evidence>
<keyword evidence="2" id="KW-0479">Metal-binding</keyword>
<comment type="cofactor">
    <cofactor evidence="1">
        <name>Zn(2+)</name>
        <dbReference type="ChEBI" id="CHEBI:29105"/>
    </cofactor>
</comment>
<dbReference type="RefSeq" id="WP_344688845.1">
    <property type="nucleotide sequence ID" value="NZ_BAAAVV010000004.1"/>
</dbReference>
<reference evidence="6" key="1">
    <citation type="journal article" date="2019" name="Int. J. Syst. Evol. Microbiol.">
        <title>The Global Catalogue of Microorganisms (GCM) 10K type strain sequencing project: providing services to taxonomists for standard genome sequencing and annotation.</title>
        <authorList>
            <consortium name="The Broad Institute Genomics Platform"/>
            <consortium name="The Broad Institute Genome Sequencing Center for Infectious Disease"/>
            <person name="Wu L."/>
            <person name="Ma J."/>
        </authorList>
    </citation>
    <scope>NUCLEOTIDE SEQUENCE [LARGE SCALE GENOMIC DNA]</scope>
    <source>
        <strain evidence="6">JCM 15614</strain>
    </source>
</reference>
<dbReference type="PANTHER" id="PTHR30519">
    <property type="entry name" value="5-METHYLTETRAHYDROPTEROYLTRIGLUTAMATE--HOMOCYSTEINE METHYLTRANSFERASE"/>
    <property type="match status" value="1"/>
</dbReference>
<evidence type="ECO:0000256" key="1">
    <source>
        <dbReference type="ARBA" id="ARBA00001947"/>
    </source>
</evidence>
<keyword evidence="6" id="KW-1185">Reference proteome</keyword>
<evidence type="ECO:0000313" key="6">
    <source>
        <dbReference type="Proteomes" id="UP001499924"/>
    </source>
</evidence>
<keyword evidence="3" id="KW-0862">Zinc</keyword>
<proteinExistence type="predicted"/>
<dbReference type="CDD" id="cd03311">
    <property type="entry name" value="CIMS_C_terminal_like"/>
    <property type="match status" value="1"/>
</dbReference>